<dbReference type="PRINTS" id="PR01438">
    <property type="entry name" value="UNVRSLSTRESS"/>
</dbReference>
<gene>
    <name evidence="4" type="ORF">VO63_02990</name>
</gene>
<dbReference type="InterPro" id="IPR006016">
    <property type="entry name" value="UspA"/>
</dbReference>
<dbReference type="Proteomes" id="UP000265325">
    <property type="component" value="Unassembled WGS sequence"/>
</dbReference>
<comment type="caution">
    <text evidence="4">The sequence shown here is derived from an EMBL/GenBank/DDBJ whole genome shotgun (WGS) entry which is preliminary data.</text>
</comment>
<proteinExistence type="inferred from homology"/>
<organism evidence="4 5">
    <name type="scientific">Streptomyces showdoensis</name>
    <dbReference type="NCBI Taxonomy" id="68268"/>
    <lineage>
        <taxon>Bacteria</taxon>
        <taxon>Bacillati</taxon>
        <taxon>Actinomycetota</taxon>
        <taxon>Actinomycetes</taxon>
        <taxon>Kitasatosporales</taxon>
        <taxon>Streptomycetaceae</taxon>
        <taxon>Streptomyces</taxon>
    </lineage>
</organism>
<evidence type="ECO:0000256" key="1">
    <source>
        <dbReference type="ARBA" id="ARBA00008791"/>
    </source>
</evidence>
<dbReference type="OrthoDB" id="3865341at2"/>
<feature type="domain" description="UspA" evidence="3">
    <location>
        <begin position="166"/>
        <end position="297"/>
    </location>
</feature>
<dbReference type="InterPro" id="IPR014729">
    <property type="entry name" value="Rossmann-like_a/b/a_fold"/>
</dbReference>
<dbReference type="AlphaFoldDB" id="A0A2P2GV93"/>
<keyword evidence="5" id="KW-1185">Reference proteome</keyword>
<sequence>MGTTDGNDGRSGPGPGRHAPGRVVVGVDGSPSSRAAVRWAAAEAVLRGSGLCLVHATDTDAASGFLSRAESERCGRAGRDLLDRAAETVAAHHPALAVVTELGTGPPAASLRTAAGLTGTIVVGHRGVGGFSALLLGSVGLDVAAGATTPAVVVRGGADPAEAGAVLVAVRDGNDLGCAREAAREARLRKVPLRLLHVWAVASYEGVRTALRDGTREAARAHVRVPNEVAERLHEEFPDVTLLADGEKHHSVPGALVDASHHADLLVVGGRRAPGYLGPTLGRTTLGLLQHAHCPVELIPRRGPGHGSTA</sequence>
<dbReference type="PANTHER" id="PTHR46268:SF6">
    <property type="entry name" value="UNIVERSAL STRESS PROTEIN UP12"/>
    <property type="match status" value="1"/>
</dbReference>
<dbReference type="RefSeq" id="WP_046905885.1">
    <property type="nucleotide sequence ID" value="NZ_BAAAXG010000011.1"/>
</dbReference>
<evidence type="ECO:0000256" key="2">
    <source>
        <dbReference type="SAM" id="MobiDB-lite"/>
    </source>
</evidence>
<dbReference type="EMBL" id="LAQS01000003">
    <property type="protein sequence ID" value="KKZ75417.1"/>
    <property type="molecule type" value="Genomic_DNA"/>
</dbReference>
<dbReference type="SUPFAM" id="SSF52402">
    <property type="entry name" value="Adenine nucleotide alpha hydrolases-like"/>
    <property type="match status" value="2"/>
</dbReference>
<dbReference type="Pfam" id="PF00582">
    <property type="entry name" value="Usp"/>
    <property type="match status" value="2"/>
</dbReference>
<evidence type="ECO:0000313" key="4">
    <source>
        <dbReference type="EMBL" id="KKZ75417.1"/>
    </source>
</evidence>
<reference evidence="4 5" key="1">
    <citation type="submission" date="2015-05" db="EMBL/GenBank/DDBJ databases">
        <title>Draft Genome assembly of Streptomyces showdoensis.</title>
        <authorList>
            <person name="Thapa K.K."/>
            <person name="Metsa-Ketela M."/>
        </authorList>
    </citation>
    <scope>NUCLEOTIDE SEQUENCE [LARGE SCALE GENOMIC DNA]</scope>
    <source>
        <strain evidence="4 5">ATCC 15227</strain>
    </source>
</reference>
<name>A0A2P2GV93_STREW</name>
<protein>
    <recommendedName>
        <fullName evidence="3">UspA domain-containing protein</fullName>
    </recommendedName>
</protein>
<dbReference type="InterPro" id="IPR006015">
    <property type="entry name" value="Universal_stress_UspA"/>
</dbReference>
<accession>A0A2P2GV93</accession>
<evidence type="ECO:0000313" key="5">
    <source>
        <dbReference type="Proteomes" id="UP000265325"/>
    </source>
</evidence>
<evidence type="ECO:0000259" key="3">
    <source>
        <dbReference type="Pfam" id="PF00582"/>
    </source>
</evidence>
<feature type="domain" description="UspA" evidence="3">
    <location>
        <begin position="22"/>
        <end position="155"/>
    </location>
</feature>
<dbReference type="PANTHER" id="PTHR46268">
    <property type="entry name" value="STRESS RESPONSE PROTEIN NHAX"/>
    <property type="match status" value="1"/>
</dbReference>
<comment type="similarity">
    <text evidence="1">Belongs to the universal stress protein A family.</text>
</comment>
<dbReference type="Gene3D" id="3.40.50.620">
    <property type="entry name" value="HUPs"/>
    <property type="match status" value="2"/>
</dbReference>
<feature type="region of interest" description="Disordered" evidence="2">
    <location>
        <begin position="1"/>
        <end position="23"/>
    </location>
</feature>